<sequence length="344" mass="38203">MARHSDPRLRRTAGRPDPRLRDAAKPIHPRLRATDEQRPAHLDREAGRRVPPRAALRPPHRGRPHAPPLLRRAPQTVDRPHRLDESQAQGPRVVAKIKEGERVNRNRNGFVRDLPRWSQFLDKNAPGASILLLQMRRVLHQKRDAYQLIPRGGVKILQFWDDRLYAMIQAIDLVWTFPTLLSAPANIVAAAASTGVALAQAHRVEPSKHAPPQLWPAHFRAHDIRAQPMEPARPRDPHLPRRIALRPAPGRADAARQQPRRGLPAARPRRRRRRLRRRADAALRQALLLREQGRRGPQGKGGQGTKAEDAGCAGGGPAAAAGAATGRELGGWRCCVDGGGGVAW</sequence>
<evidence type="ECO:0000256" key="1">
    <source>
        <dbReference type="SAM" id="MobiDB-lite"/>
    </source>
</evidence>
<organism evidence="2">
    <name type="scientific">Phyllosticta citricarpa</name>
    <dbReference type="NCBI Taxonomy" id="55181"/>
    <lineage>
        <taxon>Eukaryota</taxon>
        <taxon>Fungi</taxon>
        <taxon>Dikarya</taxon>
        <taxon>Ascomycota</taxon>
        <taxon>Pezizomycotina</taxon>
        <taxon>Dothideomycetes</taxon>
        <taxon>Dothideomycetes incertae sedis</taxon>
        <taxon>Botryosphaeriales</taxon>
        <taxon>Phyllostictaceae</taxon>
        <taxon>Phyllosticta</taxon>
    </lineage>
</organism>
<feature type="region of interest" description="Disordered" evidence="1">
    <location>
        <begin position="1"/>
        <end position="90"/>
    </location>
</feature>
<dbReference type="EMBL" id="KT708823">
    <property type="protein sequence ID" value="AMJ39447.1"/>
    <property type="molecule type" value="Genomic_DNA"/>
</dbReference>
<feature type="compositionally biased region" description="Low complexity" evidence="1">
    <location>
        <begin position="255"/>
        <end position="266"/>
    </location>
</feature>
<name>A0A140CWM1_9PEZI</name>
<protein>
    <submittedName>
        <fullName evidence="2">Uncharacterized protein</fullName>
    </submittedName>
</protein>
<feature type="compositionally biased region" description="Basic residues" evidence="1">
    <location>
        <begin position="267"/>
        <end position="277"/>
    </location>
</feature>
<proteinExistence type="predicted"/>
<feature type="region of interest" description="Disordered" evidence="1">
    <location>
        <begin position="229"/>
        <end position="323"/>
    </location>
</feature>
<feature type="compositionally biased region" description="Basic and acidic residues" evidence="1">
    <location>
        <begin position="32"/>
        <end position="48"/>
    </location>
</feature>
<dbReference type="AlphaFoldDB" id="A0A140CWM1"/>
<evidence type="ECO:0000313" key="2">
    <source>
        <dbReference type="EMBL" id="AMJ39447.1"/>
    </source>
</evidence>
<reference evidence="2" key="1">
    <citation type="submission" date="2015-09" db="EMBL/GenBank/DDBJ databases">
        <title>Mating type and simple sequence repeat markers indicate a single clonal population of Phyllosticta citricarpa in Florida.</title>
        <authorList>
            <person name="Wang N.-Y."/>
            <person name="Zhang K."/>
            <person name="Rollins J.A."/>
            <person name="Dewdney M.M."/>
        </authorList>
    </citation>
    <scope>NUCLEOTIDE SEQUENCE</scope>
    <source>
        <strain evidence="2">Gc12</strain>
    </source>
</reference>
<feature type="compositionally biased region" description="Basic and acidic residues" evidence="1">
    <location>
        <begin position="1"/>
        <end position="25"/>
    </location>
</feature>
<accession>A0A140CWM1</accession>